<accession>A0A195CKT9</accession>
<dbReference type="PANTHER" id="PTHR21622:SF0">
    <property type="entry name" value="COILED-COIL-HELIX-COILED-COIL-HELIX DOMAIN CONTAINING 4"/>
    <property type="match status" value="1"/>
</dbReference>
<dbReference type="Gene3D" id="1.10.287.2900">
    <property type="match status" value="1"/>
</dbReference>
<evidence type="ECO:0000256" key="3">
    <source>
        <dbReference type="ARBA" id="ARBA00022927"/>
    </source>
</evidence>
<keyword evidence="12" id="KW-1185">Reference proteome</keyword>
<feature type="region of interest" description="Disordered" evidence="9">
    <location>
        <begin position="159"/>
        <end position="201"/>
    </location>
</feature>
<reference evidence="11 12" key="1">
    <citation type="submission" date="2016-03" db="EMBL/GenBank/DDBJ databases">
        <title>Cyphomyrmex costatus WGS genome.</title>
        <authorList>
            <person name="Nygaard S."/>
            <person name="Hu H."/>
            <person name="Boomsma J."/>
            <person name="Zhang G."/>
        </authorList>
    </citation>
    <scope>NUCLEOTIDE SEQUENCE [LARGE SCALE GENOMIC DNA]</scope>
    <source>
        <strain evidence="11">MS0001</strain>
        <tissue evidence="11">Whole body</tissue>
    </source>
</reference>
<dbReference type="PANTHER" id="PTHR21622">
    <property type="entry name" value="COILED-COIL-HELIX-COILED-COIL-HELIX DOMAIN CONTAINING 4"/>
    <property type="match status" value="1"/>
</dbReference>
<keyword evidence="6" id="KW-0496">Mitochondrion</keyword>
<dbReference type="STRING" id="456900.A0A195CKT9"/>
<dbReference type="AlphaFoldDB" id="A0A195CKT9"/>
<dbReference type="Proteomes" id="UP000078542">
    <property type="component" value="Unassembled WGS sequence"/>
</dbReference>
<keyword evidence="4" id="KW-0560">Oxidoreductase</keyword>
<dbReference type="EMBL" id="KQ977622">
    <property type="protein sequence ID" value="KYN01323.1"/>
    <property type="molecule type" value="Genomic_DNA"/>
</dbReference>
<evidence type="ECO:0000256" key="6">
    <source>
        <dbReference type="ARBA" id="ARBA00023128"/>
    </source>
</evidence>
<feature type="compositionally biased region" description="Basic and acidic residues" evidence="9">
    <location>
        <begin position="174"/>
        <end position="191"/>
    </location>
</feature>
<gene>
    <name evidence="11" type="ORF">ALC62_07942</name>
</gene>
<name>A0A195CKT9_9HYME</name>
<evidence type="ECO:0000256" key="4">
    <source>
        <dbReference type="ARBA" id="ARBA00023002"/>
    </source>
</evidence>
<dbReference type="GO" id="GO:0005758">
    <property type="term" value="C:mitochondrial intermembrane space"/>
    <property type="evidence" value="ECO:0007669"/>
    <property type="project" value="TreeGrafter"/>
</dbReference>
<dbReference type="Pfam" id="PF06747">
    <property type="entry name" value="CHCH"/>
    <property type="match status" value="1"/>
</dbReference>
<sequence length="201" mass="22352">MFTASRLLTDEGYGKRKDQVMKWKKWGGRSNDDRPVGSTTVSENLTIAIRREREFAEKFHGTRSYAKSYTLHIEDHAVPSKISLPESEPSPGLLLPNGEINWNCPCLGGMATGPCGLEFREAFSCFHYSSADPKGSDCRTAFETMQSCMSQYPALYESKGMSTDDLEDEEIGEEMEKQKKQSAEGSEDKRKVVVASQGAAD</sequence>
<evidence type="ECO:0000256" key="1">
    <source>
        <dbReference type="ARBA" id="ARBA00004173"/>
    </source>
</evidence>
<evidence type="ECO:0000313" key="11">
    <source>
        <dbReference type="EMBL" id="KYN01323.1"/>
    </source>
</evidence>
<comment type="subcellular location">
    <subcellularLocation>
        <location evidence="1">Mitochondrion</location>
    </subcellularLocation>
</comment>
<organism evidence="11 12">
    <name type="scientific">Cyphomyrmex costatus</name>
    <dbReference type="NCBI Taxonomy" id="456900"/>
    <lineage>
        <taxon>Eukaryota</taxon>
        <taxon>Metazoa</taxon>
        <taxon>Ecdysozoa</taxon>
        <taxon>Arthropoda</taxon>
        <taxon>Hexapoda</taxon>
        <taxon>Insecta</taxon>
        <taxon>Pterygota</taxon>
        <taxon>Neoptera</taxon>
        <taxon>Endopterygota</taxon>
        <taxon>Hymenoptera</taxon>
        <taxon>Apocrita</taxon>
        <taxon>Aculeata</taxon>
        <taxon>Formicoidea</taxon>
        <taxon>Formicidae</taxon>
        <taxon>Myrmicinae</taxon>
        <taxon>Cyphomyrmex</taxon>
    </lineage>
</organism>
<evidence type="ECO:0000256" key="7">
    <source>
        <dbReference type="ARBA" id="ARBA00023157"/>
    </source>
</evidence>
<feature type="domain" description="CHCH" evidence="10">
    <location>
        <begin position="115"/>
        <end position="151"/>
    </location>
</feature>
<feature type="compositionally biased region" description="Acidic residues" evidence="9">
    <location>
        <begin position="164"/>
        <end position="173"/>
    </location>
</feature>
<keyword evidence="3" id="KW-0653">Protein transport</keyword>
<protein>
    <submittedName>
        <fullName evidence="11">Mitochondrial intermembrane space import and assembly protein 40</fullName>
    </submittedName>
</protein>
<evidence type="ECO:0000313" key="12">
    <source>
        <dbReference type="Proteomes" id="UP000078542"/>
    </source>
</evidence>
<dbReference type="InterPro" id="IPR010625">
    <property type="entry name" value="CHCH"/>
</dbReference>
<dbReference type="GO" id="GO:0045041">
    <property type="term" value="P:protein import into mitochondrial intermembrane space"/>
    <property type="evidence" value="ECO:0007669"/>
    <property type="project" value="InterPro"/>
</dbReference>
<evidence type="ECO:0000256" key="5">
    <source>
        <dbReference type="ARBA" id="ARBA00023010"/>
    </source>
</evidence>
<evidence type="ECO:0000256" key="2">
    <source>
        <dbReference type="ARBA" id="ARBA00022448"/>
    </source>
</evidence>
<keyword evidence="2" id="KW-0813">Transport</keyword>
<evidence type="ECO:0000259" key="10">
    <source>
        <dbReference type="Pfam" id="PF06747"/>
    </source>
</evidence>
<keyword evidence="5" id="KW-0811">Translocation</keyword>
<dbReference type="PROSITE" id="PS51808">
    <property type="entry name" value="CHCH"/>
    <property type="match status" value="1"/>
</dbReference>
<evidence type="ECO:0000256" key="9">
    <source>
        <dbReference type="SAM" id="MobiDB-lite"/>
    </source>
</evidence>
<evidence type="ECO:0000256" key="8">
    <source>
        <dbReference type="ARBA" id="ARBA00023284"/>
    </source>
</evidence>
<proteinExistence type="predicted"/>
<keyword evidence="7" id="KW-1015">Disulfide bond</keyword>
<dbReference type="GO" id="GO:0015035">
    <property type="term" value="F:protein-disulfide reductase activity"/>
    <property type="evidence" value="ECO:0007669"/>
    <property type="project" value="InterPro"/>
</dbReference>
<keyword evidence="8" id="KW-0676">Redox-active center</keyword>
<dbReference type="InterPro" id="IPR039289">
    <property type="entry name" value="CHCHD4"/>
</dbReference>